<feature type="active site" description="Proton acceptor" evidence="9">
    <location>
        <position position="50"/>
    </location>
</feature>
<dbReference type="InterPro" id="IPR013785">
    <property type="entry name" value="Aldolase_TIM"/>
</dbReference>
<dbReference type="SUPFAM" id="SSF51366">
    <property type="entry name" value="Ribulose-phoshate binding barrel"/>
    <property type="match status" value="1"/>
</dbReference>
<dbReference type="EMBL" id="BLRZ01000032">
    <property type="protein sequence ID" value="GFP29948.1"/>
    <property type="molecule type" value="Genomic_DNA"/>
</dbReference>
<name>A0A6V8PCD8_9ACTN</name>
<dbReference type="Proteomes" id="UP000588083">
    <property type="component" value="Unassembled WGS sequence"/>
</dbReference>
<dbReference type="HAMAP" id="MF_00131">
    <property type="entry name" value="Trp_synth_alpha"/>
    <property type="match status" value="1"/>
</dbReference>
<dbReference type="Gene3D" id="3.20.20.70">
    <property type="entry name" value="Aldolase class I"/>
    <property type="match status" value="1"/>
</dbReference>
<dbReference type="InterPro" id="IPR018204">
    <property type="entry name" value="Trp_synthase_alpha_AS"/>
</dbReference>
<protein>
    <recommendedName>
        <fullName evidence="9">Tryptophan synthase alpha chain</fullName>
        <ecNumber evidence="9">4.2.1.20</ecNumber>
    </recommendedName>
</protein>
<keyword evidence="7 9" id="KW-0456">Lyase</keyword>
<dbReference type="AlphaFoldDB" id="A0A6V8PCD8"/>
<comment type="similarity">
    <text evidence="9 10">Belongs to the TrpA family.</text>
</comment>
<dbReference type="Pfam" id="PF00290">
    <property type="entry name" value="Trp_syntA"/>
    <property type="match status" value="1"/>
</dbReference>
<comment type="caution">
    <text evidence="11">The sequence shown here is derived from an EMBL/GenBank/DDBJ whole genome shotgun (WGS) entry which is preliminary data.</text>
</comment>
<dbReference type="InterPro" id="IPR002028">
    <property type="entry name" value="Trp_synthase_suA"/>
</dbReference>
<evidence type="ECO:0000256" key="8">
    <source>
        <dbReference type="ARBA" id="ARBA00049047"/>
    </source>
</evidence>
<reference evidence="14 15" key="1">
    <citation type="journal article" date="2020" name="Front. Microbiol.">
        <title>Single-cell genomics of novel Actinobacteria with the Wood-Ljungdahl pathway discovered in a serpentinizing system.</title>
        <authorList>
            <person name="Merino N."/>
            <person name="Kawai M."/>
            <person name="Boyd E.S."/>
            <person name="Colman D.R."/>
            <person name="McGlynn S.E."/>
            <person name="Nealson K.H."/>
            <person name="Kurokawa K."/>
            <person name="Hongoh Y."/>
        </authorList>
    </citation>
    <scope>NUCLEOTIDE SEQUENCE [LARGE SCALE GENOMIC DNA]</scope>
    <source>
        <strain evidence="11 16">S34</strain>
        <strain evidence="12 14">S44</strain>
        <strain evidence="13 15">S47</strain>
    </source>
</reference>
<dbReference type="Proteomes" id="UP000561271">
    <property type="component" value="Unassembled WGS sequence"/>
</dbReference>
<evidence type="ECO:0000313" key="12">
    <source>
        <dbReference type="EMBL" id="GFP36956.1"/>
    </source>
</evidence>
<keyword evidence="5 9" id="KW-0822">Tryptophan biosynthesis</keyword>
<dbReference type="CDD" id="cd04724">
    <property type="entry name" value="Tryptophan_synthase_alpha"/>
    <property type="match status" value="1"/>
</dbReference>
<evidence type="ECO:0000256" key="2">
    <source>
        <dbReference type="ARBA" id="ARBA00004733"/>
    </source>
</evidence>
<evidence type="ECO:0000313" key="14">
    <source>
        <dbReference type="Proteomes" id="UP000561271"/>
    </source>
</evidence>
<dbReference type="EMBL" id="BLSC01000034">
    <property type="protein sequence ID" value="GFP36956.1"/>
    <property type="molecule type" value="Genomic_DNA"/>
</dbReference>
<dbReference type="FunFam" id="3.20.20.70:FF:000037">
    <property type="entry name" value="Tryptophan synthase alpha chain"/>
    <property type="match status" value="1"/>
</dbReference>
<dbReference type="InterPro" id="IPR011060">
    <property type="entry name" value="RibuloseP-bd_barrel"/>
</dbReference>
<keyword evidence="6 9" id="KW-0057">Aromatic amino acid biosynthesis</keyword>
<evidence type="ECO:0000256" key="6">
    <source>
        <dbReference type="ARBA" id="ARBA00023141"/>
    </source>
</evidence>
<comment type="pathway">
    <text evidence="2 9">Amino-acid biosynthesis; L-tryptophan biosynthesis; L-tryptophan from chorismate: step 5/5.</text>
</comment>
<gene>
    <name evidence="9" type="primary">trpA</name>
    <name evidence="11" type="ORF">HKBW3S34_00868</name>
    <name evidence="12" type="ORF">HKBW3S44_00637</name>
    <name evidence="13" type="ORF">HKBW3S47_00587</name>
</gene>
<dbReference type="EMBL" id="BLSD01000020">
    <property type="protein sequence ID" value="GFP38887.1"/>
    <property type="molecule type" value="Genomic_DNA"/>
</dbReference>
<comment type="catalytic activity">
    <reaction evidence="8 9">
        <text>(1S,2R)-1-C-(indol-3-yl)glycerol 3-phosphate + L-serine = D-glyceraldehyde 3-phosphate + L-tryptophan + H2O</text>
        <dbReference type="Rhea" id="RHEA:10532"/>
        <dbReference type="ChEBI" id="CHEBI:15377"/>
        <dbReference type="ChEBI" id="CHEBI:33384"/>
        <dbReference type="ChEBI" id="CHEBI:57912"/>
        <dbReference type="ChEBI" id="CHEBI:58866"/>
        <dbReference type="ChEBI" id="CHEBI:59776"/>
        <dbReference type="EC" id="4.2.1.20"/>
    </reaction>
</comment>
<evidence type="ECO:0000256" key="7">
    <source>
        <dbReference type="ARBA" id="ARBA00023239"/>
    </source>
</evidence>
<dbReference type="RefSeq" id="WP_176231246.1">
    <property type="nucleotide sequence ID" value="NZ_BLRZ01000032.1"/>
</dbReference>
<sequence length="265" mass="29368">MESRIEKTFKKTRAQGRLALMPYLTGGYPTLADCLEILKLLADLGCDLIELGVPFSDPLADGPTIQRSIQVALSQGVNLDHIFELVRDLKTYADMPVCLMPYYNIPYRYGRGKFARKAAESGVDGVIIPDLSIEDSESWRKVAWKEGLDTVFLAAPTSSLERLKRISQLSRGFIYCVSLLGVTGARRELPPELKEFILTIREVTDKYLAVGFGISRGQQVEALRGLADGVIIGSALIDLIEENKDPTERSKRLKAFIGEIREASG</sequence>
<evidence type="ECO:0000256" key="1">
    <source>
        <dbReference type="ARBA" id="ARBA00003365"/>
    </source>
</evidence>
<evidence type="ECO:0000313" key="16">
    <source>
        <dbReference type="Proteomes" id="UP000588083"/>
    </source>
</evidence>
<evidence type="ECO:0000256" key="9">
    <source>
        <dbReference type="HAMAP-Rule" id="MF_00131"/>
    </source>
</evidence>
<evidence type="ECO:0000256" key="4">
    <source>
        <dbReference type="ARBA" id="ARBA00022605"/>
    </source>
</evidence>
<organism evidence="11 16">
    <name type="scientific">Candidatus Hakubella thermalkaliphila</name>
    <dbReference type="NCBI Taxonomy" id="2754717"/>
    <lineage>
        <taxon>Bacteria</taxon>
        <taxon>Bacillati</taxon>
        <taxon>Actinomycetota</taxon>
        <taxon>Actinomycetota incertae sedis</taxon>
        <taxon>Candidatus Hakubellales</taxon>
        <taxon>Candidatus Hakubellaceae</taxon>
        <taxon>Candidatus Hakubella</taxon>
    </lineage>
</organism>
<dbReference type="GO" id="GO:0005829">
    <property type="term" value="C:cytosol"/>
    <property type="evidence" value="ECO:0007669"/>
    <property type="project" value="TreeGrafter"/>
</dbReference>
<evidence type="ECO:0000313" key="13">
    <source>
        <dbReference type="EMBL" id="GFP38887.1"/>
    </source>
</evidence>
<dbReference type="PANTHER" id="PTHR43406">
    <property type="entry name" value="TRYPTOPHAN SYNTHASE, ALPHA CHAIN"/>
    <property type="match status" value="1"/>
</dbReference>
<keyword evidence="4 9" id="KW-0028">Amino-acid biosynthesis</keyword>
<evidence type="ECO:0000256" key="10">
    <source>
        <dbReference type="RuleBase" id="RU003662"/>
    </source>
</evidence>
<comment type="subunit">
    <text evidence="3 9">Tetramer of two alpha and two beta chains.</text>
</comment>
<dbReference type="UniPathway" id="UPA00035">
    <property type="reaction ID" value="UER00044"/>
</dbReference>
<dbReference type="GO" id="GO:0004834">
    <property type="term" value="F:tryptophan synthase activity"/>
    <property type="evidence" value="ECO:0007669"/>
    <property type="project" value="UniProtKB-UniRule"/>
</dbReference>
<dbReference type="NCBIfam" id="TIGR00262">
    <property type="entry name" value="trpA"/>
    <property type="match status" value="1"/>
</dbReference>
<evidence type="ECO:0000256" key="5">
    <source>
        <dbReference type="ARBA" id="ARBA00022822"/>
    </source>
</evidence>
<evidence type="ECO:0000256" key="3">
    <source>
        <dbReference type="ARBA" id="ARBA00011270"/>
    </source>
</evidence>
<comment type="function">
    <text evidence="1 9">The alpha subunit is responsible for the aldol cleavage of indoleglycerol phosphate to indole and glyceraldehyde 3-phosphate.</text>
</comment>
<keyword evidence="16" id="KW-1185">Reference proteome</keyword>
<evidence type="ECO:0000313" key="15">
    <source>
        <dbReference type="Proteomes" id="UP000569018"/>
    </source>
</evidence>
<feature type="active site" description="Proton acceptor" evidence="9">
    <location>
        <position position="61"/>
    </location>
</feature>
<dbReference type="EC" id="4.2.1.20" evidence="9"/>
<accession>A0A6V8PCD8</accession>
<evidence type="ECO:0000313" key="11">
    <source>
        <dbReference type="EMBL" id="GFP29948.1"/>
    </source>
</evidence>
<dbReference type="PANTHER" id="PTHR43406:SF1">
    <property type="entry name" value="TRYPTOPHAN SYNTHASE ALPHA CHAIN, CHLOROPLASTIC"/>
    <property type="match status" value="1"/>
</dbReference>
<dbReference type="PROSITE" id="PS00167">
    <property type="entry name" value="TRP_SYNTHASE_ALPHA"/>
    <property type="match status" value="1"/>
</dbReference>
<dbReference type="Proteomes" id="UP000569018">
    <property type="component" value="Unassembled WGS sequence"/>
</dbReference>
<proteinExistence type="inferred from homology"/>